<comment type="caution">
    <text evidence="2">The sequence shown here is derived from an EMBL/GenBank/DDBJ whole genome shotgun (WGS) entry which is preliminary data.</text>
</comment>
<feature type="transmembrane region" description="Helical" evidence="1">
    <location>
        <begin position="29"/>
        <end position="51"/>
    </location>
</feature>
<keyword evidence="1" id="KW-0472">Membrane</keyword>
<dbReference type="RefSeq" id="WP_183665787.1">
    <property type="nucleotide sequence ID" value="NZ_JACHXN010000048.1"/>
</dbReference>
<keyword evidence="1" id="KW-1133">Transmembrane helix</keyword>
<protein>
    <submittedName>
        <fullName evidence="2">Uncharacterized protein</fullName>
    </submittedName>
</protein>
<keyword evidence="1" id="KW-0812">Transmembrane</keyword>
<evidence type="ECO:0000313" key="3">
    <source>
        <dbReference type="Proteomes" id="UP000554520"/>
    </source>
</evidence>
<organism evidence="2 3">
    <name type="scientific">Phyllobacterium trifolii</name>
    <dbReference type="NCBI Taxonomy" id="300193"/>
    <lineage>
        <taxon>Bacteria</taxon>
        <taxon>Pseudomonadati</taxon>
        <taxon>Pseudomonadota</taxon>
        <taxon>Alphaproteobacteria</taxon>
        <taxon>Hyphomicrobiales</taxon>
        <taxon>Phyllobacteriaceae</taxon>
        <taxon>Phyllobacterium</taxon>
    </lineage>
</organism>
<evidence type="ECO:0000256" key="1">
    <source>
        <dbReference type="SAM" id="Phobius"/>
    </source>
</evidence>
<keyword evidence="3" id="KW-1185">Reference proteome</keyword>
<evidence type="ECO:0000313" key="2">
    <source>
        <dbReference type="EMBL" id="MBB3149885.1"/>
    </source>
</evidence>
<dbReference type="Proteomes" id="UP000554520">
    <property type="component" value="Unassembled WGS sequence"/>
</dbReference>
<gene>
    <name evidence="2" type="ORF">FHS21_006342</name>
</gene>
<dbReference type="AlphaFoldDB" id="A0A839UJ01"/>
<dbReference type="EMBL" id="JACHXN010000048">
    <property type="protein sequence ID" value="MBB3149885.1"/>
    <property type="molecule type" value="Genomic_DNA"/>
</dbReference>
<sequence length="341" mass="37299">MSHFLLGNRLSVGYCRRAKRAEGTRMKVAIRRLVIAMFFVAAGIIIGSFIVSRNPALAFDLEAAFPVAGNPFEECVTPTADEMALFSIAVQTLEAVKDRLSALGIGAEKFLGDGLYRDGIRVCDPGGVYDRVAHLSVEHLSFKYRLVEYQLKLAARFGEPDPYIVEAVAKSAFSGSRQPSENFANRDIRPMARSVLAGFREKAAKYAATAYDQMSANDSLGTGAAQVAAAAGHPLALNRIERLMTDNLSALPEGGVVPWDTKNRLYELAYAFTLVGERGKVHLAPLRQLMTMKVQSRAPPFDMIELQPKRMCDLLAHIVGINSADVQAYPYCADDTVPYDS</sequence>
<proteinExistence type="predicted"/>
<accession>A0A839UJ01</accession>
<reference evidence="2 3" key="1">
    <citation type="submission" date="2020-08" db="EMBL/GenBank/DDBJ databases">
        <title>Genomic Encyclopedia of Type Strains, Phase III (KMG-III): the genomes of soil and plant-associated and newly described type strains.</title>
        <authorList>
            <person name="Whitman W."/>
        </authorList>
    </citation>
    <scope>NUCLEOTIDE SEQUENCE [LARGE SCALE GENOMIC DNA]</scope>
    <source>
        <strain evidence="2 3">CECT 7015</strain>
    </source>
</reference>
<name>A0A839UJ01_9HYPH</name>